<dbReference type="RefSeq" id="WP_070069031.1">
    <property type="nucleotide sequence ID" value="NZ_MKKK01000007.1"/>
</dbReference>
<name>A0A1E7REB3_9GAMM</name>
<dbReference type="InterPro" id="IPR018062">
    <property type="entry name" value="HTH_AraC-typ_CS"/>
</dbReference>
<dbReference type="Pfam" id="PF12833">
    <property type="entry name" value="HTH_18"/>
    <property type="match status" value="1"/>
</dbReference>
<dbReference type="SUPFAM" id="SSF51215">
    <property type="entry name" value="Regulatory protein AraC"/>
    <property type="match status" value="1"/>
</dbReference>
<keyword evidence="4" id="KW-0804">Transcription</keyword>
<evidence type="ECO:0000256" key="1">
    <source>
        <dbReference type="ARBA" id="ARBA00023015"/>
    </source>
</evidence>
<evidence type="ECO:0000259" key="5">
    <source>
        <dbReference type="PROSITE" id="PS01124"/>
    </source>
</evidence>
<dbReference type="Proteomes" id="UP000185895">
    <property type="component" value="Unassembled WGS sequence"/>
</dbReference>
<evidence type="ECO:0000313" key="7">
    <source>
        <dbReference type="Proteomes" id="UP000185895"/>
    </source>
</evidence>
<dbReference type="PANTHER" id="PTHR46796:SF2">
    <property type="entry name" value="TRANSCRIPTIONAL REGULATORY PROTEIN"/>
    <property type="match status" value="1"/>
</dbReference>
<dbReference type="InterPro" id="IPR020449">
    <property type="entry name" value="Tscrpt_reg_AraC-type_HTH"/>
</dbReference>
<dbReference type="Gene3D" id="1.10.10.60">
    <property type="entry name" value="Homeodomain-like"/>
    <property type="match status" value="2"/>
</dbReference>
<dbReference type="PROSITE" id="PS01124">
    <property type="entry name" value="HTH_ARAC_FAMILY_2"/>
    <property type="match status" value="1"/>
</dbReference>
<sequence>MSTMFWRDSQLPYIIESRRACDSRVCYKSHSHPSFSIGVIDKGQSIFQAQTFGQHHLKAGQIILIPAHQQHSCNPRPNQAWSYQMLHLDLDWLNQVHQEIVTTKKHGLQQVIILDHPQLYTAFCQFNILLFSTQDIFIKQITLYQLLEQIFNSEPELTLEKPQLNHEPFLLTHCYHEIAQHEGLLSLEDLMQMTQLSSFQIIRLFKAYTGFTPHHFQLNLRINRARELLQQQLRLTDITYQLGFADQSHFQRTFKSFVGITPQQYQNALAH</sequence>
<keyword evidence="1" id="KW-0805">Transcription regulation</keyword>
<dbReference type="GO" id="GO:0003700">
    <property type="term" value="F:DNA-binding transcription factor activity"/>
    <property type="evidence" value="ECO:0007669"/>
    <property type="project" value="InterPro"/>
</dbReference>
<feature type="domain" description="HTH araC/xylS-type" evidence="5">
    <location>
        <begin position="168"/>
        <end position="268"/>
    </location>
</feature>
<dbReference type="PANTHER" id="PTHR46796">
    <property type="entry name" value="HTH-TYPE TRANSCRIPTIONAL ACTIVATOR RHAS-RELATED"/>
    <property type="match status" value="1"/>
</dbReference>
<evidence type="ECO:0000313" key="6">
    <source>
        <dbReference type="EMBL" id="OEY97567.1"/>
    </source>
</evidence>
<dbReference type="InterPro" id="IPR009057">
    <property type="entry name" value="Homeodomain-like_sf"/>
</dbReference>
<dbReference type="InterPro" id="IPR003313">
    <property type="entry name" value="AraC-bd"/>
</dbReference>
<dbReference type="OrthoDB" id="9809338at2"/>
<keyword evidence="7" id="KW-1185">Reference proteome</keyword>
<dbReference type="InterPro" id="IPR050204">
    <property type="entry name" value="AraC_XylS_family_regulators"/>
</dbReference>
<dbReference type="Pfam" id="PF02311">
    <property type="entry name" value="AraC_binding"/>
    <property type="match status" value="1"/>
</dbReference>
<keyword evidence="2" id="KW-0238">DNA-binding</keyword>
<dbReference type="GO" id="GO:0043565">
    <property type="term" value="F:sequence-specific DNA binding"/>
    <property type="evidence" value="ECO:0007669"/>
    <property type="project" value="InterPro"/>
</dbReference>
<dbReference type="STRING" id="1262585.BJI46_09445"/>
<gene>
    <name evidence="6" type="ORF">BJI46_09445</name>
</gene>
<organism evidence="6 7">
    <name type="scientific">Acinetobacter qingfengensis</name>
    <dbReference type="NCBI Taxonomy" id="1262585"/>
    <lineage>
        <taxon>Bacteria</taxon>
        <taxon>Pseudomonadati</taxon>
        <taxon>Pseudomonadota</taxon>
        <taxon>Gammaproteobacteria</taxon>
        <taxon>Moraxellales</taxon>
        <taxon>Moraxellaceae</taxon>
        <taxon>Acinetobacter</taxon>
    </lineage>
</organism>
<dbReference type="SMART" id="SM00342">
    <property type="entry name" value="HTH_ARAC"/>
    <property type="match status" value="1"/>
</dbReference>
<dbReference type="InterPro" id="IPR018060">
    <property type="entry name" value="HTH_AraC"/>
</dbReference>
<dbReference type="EMBL" id="MKKK01000007">
    <property type="protein sequence ID" value="OEY97567.1"/>
    <property type="molecule type" value="Genomic_DNA"/>
</dbReference>
<proteinExistence type="predicted"/>
<evidence type="ECO:0000256" key="2">
    <source>
        <dbReference type="ARBA" id="ARBA00023125"/>
    </source>
</evidence>
<dbReference type="InterPro" id="IPR037923">
    <property type="entry name" value="HTH-like"/>
</dbReference>
<accession>A0A1E7REB3</accession>
<reference evidence="6 7" key="1">
    <citation type="submission" date="2016-09" db="EMBL/GenBank/DDBJ databases">
        <authorList>
            <person name="Capua I."/>
            <person name="De Benedictis P."/>
            <person name="Joannis T."/>
            <person name="Lombin L.H."/>
            <person name="Cattoli G."/>
        </authorList>
    </citation>
    <scope>NUCLEOTIDE SEQUENCE [LARGE SCALE GENOMIC DNA]</scope>
    <source>
        <strain evidence="6 7">ANC 4671</strain>
    </source>
</reference>
<keyword evidence="3" id="KW-0010">Activator</keyword>
<dbReference type="AlphaFoldDB" id="A0A1E7REB3"/>
<evidence type="ECO:0000256" key="3">
    <source>
        <dbReference type="ARBA" id="ARBA00023159"/>
    </source>
</evidence>
<protein>
    <recommendedName>
        <fullName evidence="5">HTH araC/xylS-type domain-containing protein</fullName>
    </recommendedName>
</protein>
<dbReference type="SUPFAM" id="SSF46689">
    <property type="entry name" value="Homeodomain-like"/>
    <property type="match status" value="1"/>
</dbReference>
<evidence type="ECO:0000256" key="4">
    <source>
        <dbReference type="ARBA" id="ARBA00023163"/>
    </source>
</evidence>
<dbReference type="PRINTS" id="PR00032">
    <property type="entry name" value="HTHARAC"/>
</dbReference>
<dbReference type="PROSITE" id="PS00041">
    <property type="entry name" value="HTH_ARAC_FAMILY_1"/>
    <property type="match status" value="1"/>
</dbReference>
<comment type="caution">
    <text evidence="6">The sequence shown here is derived from an EMBL/GenBank/DDBJ whole genome shotgun (WGS) entry which is preliminary data.</text>
</comment>